<keyword evidence="2" id="KW-0342">GTP-binding</keyword>
<reference evidence="3" key="1">
    <citation type="submission" date="2015-07" db="EMBL/GenBank/DDBJ databases">
        <title>Adaptation to a free-living lifestyle via gene acquisitions in the diplomonad Trepomonas sp. PC1.</title>
        <authorList>
            <person name="Xu F."/>
            <person name="Jerlstrom-Hultqvist J."/>
            <person name="Kolisko M."/>
            <person name="Simpson A.G.B."/>
            <person name="Roger A.J."/>
            <person name="Svard S.G."/>
            <person name="Andersson J.O."/>
        </authorList>
    </citation>
    <scope>NUCLEOTIDE SEQUENCE</scope>
    <source>
        <strain evidence="3">PC1</strain>
    </source>
</reference>
<gene>
    <name evidence="3" type="ORF">TPC1_11086</name>
</gene>
<sequence length="104" mass="11791">NIHYKFVFLGSSGVGKTCFIQQYLFDSFDINNQSASLTAAHHTCYVKTTDQTTIQVNLWDTAGQERFNALTPIYYRDADGIFLVFDITDAESIDKALGYYKTVQ</sequence>
<dbReference type="InterPro" id="IPR027417">
    <property type="entry name" value="P-loop_NTPase"/>
</dbReference>
<dbReference type="InterPro" id="IPR001806">
    <property type="entry name" value="Small_GTPase"/>
</dbReference>
<proteinExistence type="predicted"/>
<evidence type="ECO:0000256" key="1">
    <source>
        <dbReference type="ARBA" id="ARBA00022741"/>
    </source>
</evidence>
<dbReference type="PROSITE" id="PS51419">
    <property type="entry name" value="RAB"/>
    <property type="match status" value="1"/>
</dbReference>
<evidence type="ECO:0000256" key="2">
    <source>
        <dbReference type="ARBA" id="ARBA00023134"/>
    </source>
</evidence>
<dbReference type="PRINTS" id="PR00449">
    <property type="entry name" value="RASTRNSFRMNG"/>
</dbReference>
<protein>
    <submittedName>
        <fullName evidence="3">Rab-like protein</fullName>
    </submittedName>
</protein>
<dbReference type="SMART" id="SM00175">
    <property type="entry name" value="RAB"/>
    <property type="match status" value="1"/>
</dbReference>
<dbReference type="CDD" id="cd00154">
    <property type="entry name" value="Rab"/>
    <property type="match status" value="1"/>
</dbReference>
<organism evidence="3">
    <name type="scientific">Trepomonas sp. PC1</name>
    <dbReference type="NCBI Taxonomy" id="1076344"/>
    <lineage>
        <taxon>Eukaryota</taxon>
        <taxon>Metamonada</taxon>
        <taxon>Diplomonadida</taxon>
        <taxon>Hexamitidae</taxon>
        <taxon>Hexamitinae</taxon>
        <taxon>Trepomonas</taxon>
    </lineage>
</organism>
<dbReference type="SUPFAM" id="SSF52540">
    <property type="entry name" value="P-loop containing nucleoside triphosphate hydrolases"/>
    <property type="match status" value="1"/>
</dbReference>
<dbReference type="NCBIfam" id="TIGR00231">
    <property type="entry name" value="small_GTP"/>
    <property type="match status" value="1"/>
</dbReference>
<feature type="non-terminal residue" evidence="3">
    <location>
        <position position="1"/>
    </location>
</feature>
<evidence type="ECO:0000313" key="3">
    <source>
        <dbReference type="EMBL" id="JAP95792.1"/>
    </source>
</evidence>
<dbReference type="AlphaFoldDB" id="A0A146KGH2"/>
<dbReference type="Gene3D" id="3.40.50.300">
    <property type="entry name" value="P-loop containing nucleotide triphosphate hydrolases"/>
    <property type="match status" value="1"/>
</dbReference>
<feature type="non-terminal residue" evidence="3">
    <location>
        <position position="104"/>
    </location>
</feature>
<keyword evidence="1" id="KW-0547">Nucleotide-binding</keyword>
<dbReference type="InterPro" id="IPR005225">
    <property type="entry name" value="Small_GTP-bd"/>
</dbReference>
<dbReference type="EMBL" id="GDID01000814">
    <property type="protein sequence ID" value="JAP95792.1"/>
    <property type="molecule type" value="Transcribed_RNA"/>
</dbReference>
<dbReference type="GO" id="GO:0003924">
    <property type="term" value="F:GTPase activity"/>
    <property type="evidence" value="ECO:0007669"/>
    <property type="project" value="InterPro"/>
</dbReference>
<dbReference type="FunFam" id="3.40.50.300:FF:001447">
    <property type="entry name" value="Ras-related protein Rab-1B"/>
    <property type="match status" value="1"/>
</dbReference>
<name>A0A146KGH2_9EUKA</name>
<dbReference type="GO" id="GO:0005525">
    <property type="term" value="F:GTP binding"/>
    <property type="evidence" value="ECO:0007669"/>
    <property type="project" value="UniProtKB-KW"/>
</dbReference>
<dbReference type="Pfam" id="PF00071">
    <property type="entry name" value="Ras"/>
    <property type="match status" value="1"/>
</dbReference>
<accession>A0A146KGH2</accession>
<dbReference type="PANTHER" id="PTHR24073">
    <property type="entry name" value="DRAB5-RELATED"/>
    <property type="match status" value="1"/>
</dbReference>